<dbReference type="PANTHER" id="PTHR43222:SF2">
    <property type="entry name" value="NUDIX HYDROLASE 23, CHLOROPLASTIC"/>
    <property type="match status" value="1"/>
</dbReference>
<name>A0A2G0CHX4_9BACT</name>
<gene>
    <name evidence="2" type="ORF">CGL56_00235</name>
</gene>
<protein>
    <submittedName>
        <fullName evidence="2">NUDIX hydrolase</fullName>
    </submittedName>
</protein>
<dbReference type="Gene3D" id="3.90.79.10">
    <property type="entry name" value="Nucleoside Triphosphate Pyrophosphohydrolase"/>
    <property type="match status" value="1"/>
</dbReference>
<evidence type="ECO:0000313" key="2">
    <source>
        <dbReference type="EMBL" id="PHK99520.1"/>
    </source>
</evidence>
<dbReference type="Pfam" id="PF14803">
    <property type="entry name" value="Zn_ribbon_Nudix"/>
    <property type="match status" value="1"/>
</dbReference>
<dbReference type="Proteomes" id="UP000226437">
    <property type="component" value="Unassembled WGS sequence"/>
</dbReference>
<dbReference type="InterPro" id="IPR029401">
    <property type="entry name" value="Nudix_N"/>
</dbReference>
<evidence type="ECO:0000313" key="3">
    <source>
        <dbReference type="Proteomes" id="UP000226437"/>
    </source>
</evidence>
<dbReference type="InterPro" id="IPR000086">
    <property type="entry name" value="NUDIX_hydrolase_dom"/>
</dbReference>
<dbReference type="InterPro" id="IPR015797">
    <property type="entry name" value="NUDIX_hydrolase-like_dom_sf"/>
</dbReference>
<proteinExistence type="predicted"/>
<evidence type="ECO:0000259" key="1">
    <source>
        <dbReference type="PROSITE" id="PS51462"/>
    </source>
</evidence>
<dbReference type="RefSeq" id="WP_099104499.1">
    <property type="nucleotide sequence ID" value="NZ_JAATJF010000001.1"/>
</dbReference>
<keyword evidence="3" id="KW-1185">Reference proteome</keyword>
<dbReference type="AlphaFoldDB" id="A0A2G0CHX4"/>
<feature type="domain" description="Nudix hydrolase" evidence="1">
    <location>
        <begin position="37"/>
        <end position="160"/>
    </location>
</feature>
<dbReference type="PROSITE" id="PS51462">
    <property type="entry name" value="NUDIX"/>
    <property type="match status" value="1"/>
</dbReference>
<dbReference type="PANTHER" id="PTHR43222">
    <property type="entry name" value="NUDIX HYDROLASE 23"/>
    <property type="match status" value="1"/>
</dbReference>
<organism evidence="2 3">
    <name type="scientific">Neolewinella marina</name>
    <dbReference type="NCBI Taxonomy" id="438751"/>
    <lineage>
        <taxon>Bacteria</taxon>
        <taxon>Pseudomonadati</taxon>
        <taxon>Bacteroidota</taxon>
        <taxon>Saprospiria</taxon>
        <taxon>Saprospirales</taxon>
        <taxon>Lewinellaceae</taxon>
        <taxon>Neolewinella</taxon>
    </lineage>
</organism>
<dbReference type="OrthoDB" id="9787476at2"/>
<accession>A0A2G0CHX4</accession>
<dbReference type="Gene3D" id="2.20.70.10">
    <property type="match status" value="1"/>
</dbReference>
<dbReference type="EMBL" id="PDLO01000001">
    <property type="protein sequence ID" value="PHK99520.1"/>
    <property type="molecule type" value="Genomic_DNA"/>
</dbReference>
<dbReference type="GO" id="GO:0016787">
    <property type="term" value="F:hydrolase activity"/>
    <property type="evidence" value="ECO:0007669"/>
    <property type="project" value="UniProtKB-KW"/>
</dbReference>
<sequence>MNFCSHCGSADLRHEVPPGDTYPRYVCGGCGTIHYENPKVVTGCLPVWEDRVLLCRRAIEPAYGRWNIPSGYLENGETVVDGALREVREEAAAEVKVSYLISLYNIERINQVYLQFVGELIDGSYGVGPESLETRLFTEAQIPWEEIAFTSSLFTLRAYFRNRRTNDHRLHRSSYPDVGEGLR</sequence>
<dbReference type="CDD" id="cd04511">
    <property type="entry name" value="NUDIX_Hydrolase"/>
    <property type="match status" value="1"/>
</dbReference>
<dbReference type="Pfam" id="PF00293">
    <property type="entry name" value="NUDIX"/>
    <property type="match status" value="1"/>
</dbReference>
<keyword evidence="2" id="KW-0378">Hydrolase</keyword>
<dbReference type="SUPFAM" id="SSF55811">
    <property type="entry name" value="Nudix"/>
    <property type="match status" value="1"/>
</dbReference>
<reference evidence="2 3" key="1">
    <citation type="submission" date="2017-10" db="EMBL/GenBank/DDBJ databases">
        <title>The draft genome sequence of Lewinella marina KCTC 32374.</title>
        <authorList>
            <person name="Wang K."/>
        </authorList>
    </citation>
    <scope>NUCLEOTIDE SEQUENCE [LARGE SCALE GENOMIC DNA]</scope>
    <source>
        <strain evidence="2 3">MKG-38</strain>
    </source>
</reference>
<comment type="caution">
    <text evidence="2">The sequence shown here is derived from an EMBL/GenBank/DDBJ whole genome shotgun (WGS) entry which is preliminary data.</text>
</comment>